<dbReference type="AlphaFoldDB" id="W7QB55"/>
<accession>W7QB55</accession>
<dbReference type="EMBL" id="ARZY01000027">
    <property type="protein sequence ID" value="EWH09201.1"/>
    <property type="molecule type" value="Genomic_DNA"/>
</dbReference>
<protein>
    <submittedName>
        <fullName evidence="2">Ig-like domain-containing surface protein</fullName>
    </submittedName>
</protein>
<dbReference type="InterPro" id="IPR008964">
    <property type="entry name" value="Invasin/intimin_cell_adhesion"/>
</dbReference>
<dbReference type="Proteomes" id="UP000019276">
    <property type="component" value="Unassembled WGS sequence"/>
</dbReference>
<dbReference type="SUPFAM" id="SSF49373">
    <property type="entry name" value="Invasin/intimin cell-adhesion fragments"/>
    <property type="match status" value="2"/>
</dbReference>
<organism evidence="2 3">
    <name type="scientific">Catenovulum agarivorans DS-2</name>
    <dbReference type="NCBI Taxonomy" id="1328313"/>
    <lineage>
        <taxon>Bacteria</taxon>
        <taxon>Pseudomonadati</taxon>
        <taxon>Pseudomonadota</taxon>
        <taxon>Gammaproteobacteria</taxon>
        <taxon>Alteromonadales</taxon>
        <taxon>Alteromonadaceae</taxon>
        <taxon>Catenovulum</taxon>
    </lineage>
</organism>
<feature type="domain" description="BIG2" evidence="1">
    <location>
        <begin position="497"/>
        <end position="537"/>
    </location>
</feature>
<evidence type="ECO:0000259" key="1">
    <source>
        <dbReference type="Pfam" id="PF02368"/>
    </source>
</evidence>
<dbReference type="PROSITE" id="PS51257">
    <property type="entry name" value="PROKAR_LIPOPROTEIN"/>
    <property type="match status" value="1"/>
</dbReference>
<evidence type="ECO:0000313" key="3">
    <source>
        <dbReference type="Proteomes" id="UP000019276"/>
    </source>
</evidence>
<dbReference type="Gene3D" id="2.60.40.1080">
    <property type="match status" value="2"/>
</dbReference>
<sequence>MNKHLLKTSIVCGIITASLAGCVEDGYDPQRDGSALNLAAQGTYELGQITDVKTDDSPERYYQIDLLADINDFGGVDRENISIKNMQVVATDPETGEIVTIPNSDRSIRLNGQTLSIDRHGLDNLIDGANVVTRLTFSYWVDNGFKFDCAEMKGHPVRCTDEEIAANPNLRTIQLDVVSQADEPESFALLQTPGTANDVGHEAVIGEESNVLMSFAGDDYVALAASEFTWESSDETVFTVDNGVITGTGLGQATVTASHANYEPQSLDVTVYSPLESFSLNQINVAMEKSKGIQLIQQPDTAAPLRLDDFSIEVVDGSGQPTEVAILTNNRVEGVKEGSAVIQITSNRYPELAVVEANVEVENPVTGFSIASPLYVELNSTATPEFTLEPEADILTQISTSDFNWTITNKTGSATVVETEGQPTVIQGDVAGTATLSTTYNGLTTDDVEIIIAEPLSAIALQPTDELYVAPEGTSGTVQLALTPTPTVVIPQAIAYSAFDWSVTNGTGSATVDENGILTGLTVGTVTVTATSKNYPTVTDSVELNITLPPVVENLARIEVKDSAGNLLTEQAGQYQISVARCNFVDITPVAVVEPGKEFGTSIAFTSASDSTAADLHLLDSADGNDRPHRIVVNENAQVGSQFTVAFDLKNYAGEQDQFVTVNVTENLMCSGEVTTENGDNTGNNGAIILNSAGELKNWSVWNPKFDTKISAVASEGNGPGLGHSLKLETGTKAILGNNQVYSPLRPGGFGIMESLKDPNQTWKVSYWVRVTDGKPEPVDVSMRIDMKTDLRPNGSCCRVQAYQQFDHQLDVSGEWVKYEHTYTGMTLQALNDLATGADYANVDDLDNFDGRWDLYVGNDLRVLEIDNVVIERVED</sequence>
<dbReference type="STRING" id="1328313.DS2_13609"/>
<evidence type="ECO:0000313" key="2">
    <source>
        <dbReference type="EMBL" id="EWH09201.1"/>
    </source>
</evidence>
<dbReference type="Gene3D" id="2.60.120.260">
    <property type="entry name" value="Galactose-binding domain-like"/>
    <property type="match status" value="1"/>
</dbReference>
<comment type="caution">
    <text evidence="2">The sequence shown here is derived from an EMBL/GenBank/DDBJ whole genome shotgun (WGS) entry which is preliminary data.</text>
</comment>
<gene>
    <name evidence="2" type="ORF">DS2_13609</name>
</gene>
<reference evidence="2 3" key="1">
    <citation type="journal article" date="2014" name="Genome Announc.">
        <title>Draft Genome Sequence of the Agar-Degrading Bacterium Catenovulum sp. Strain DS-2, Isolated from Intestines of Haliotis diversicolor.</title>
        <authorList>
            <person name="Shan D."/>
            <person name="Li X."/>
            <person name="Gu Z."/>
            <person name="Wei G."/>
            <person name="Gao Z."/>
            <person name="Shao Z."/>
        </authorList>
    </citation>
    <scope>NUCLEOTIDE SEQUENCE [LARGE SCALE GENOMIC DNA]</scope>
    <source>
        <strain evidence="2 3">DS-2</strain>
    </source>
</reference>
<keyword evidence="3" id="KW-1185">Reference proteome</keyword>
<dbReference type="RefSeq" id="WP_035015375.1">
    <property type="nucleotide sequence ID" value="NZ_ARZY01000027.1"/>
</dbReference>
<dbReference type="OrthoDB" id="6381393at2"/>
<proteinExistence type="predicted"/>
<dbReference type="Pfam" id="PF02368">
    <property type="entry name" value="Big_2"/>
    <property type="match status" value="1"/>
</dbReference>
<name>W7QB55_9ALTE</name>
<dbReference type="InterPro" id="IPR003343">
    <property type="entry name" value="Big_2"/>
</dbReference>